<evidence type="ECO:0000256" key="3">
    <source>
        <dbReference type="ARBA" id="ARBA00004141"/>
    </source>
</evidence>
<keyword evidence="19" id="KW-1185">Reference proteome</keyword>
<evidence type="ECO:0000256" key="10">
    <source>
        <dbReference type="ARBA" id="ARBA00022842"/>
    </source>
</evidence>
<dbReference type="GeneID" id="20326792"/>
<keyword evidence="12" id="KW-0443">Lipid metabolism</keyword>
<dbReference type="Gene3D" id="1.20.120.1760">
    <property type="match status" value="1"/>
</dbReference>
<evidence type="ECO:0000256" key="8">
    <source>
        <dbReference type="ARBA" id="ARBA00022692"/>
    </source>
</evidence>
<evidence type="ECO:0000313" key="18">
    <source>
        <dbReference type="EMBL" id="KER33430.1"/>
    </source>
</evidence>
<keyword evidence="13 17" id="KW-0472">Membrane</keyword>
<keyword evidence="15" id="KW-1208">Phospholipid metabolism</keyword>
<dbReference type="InterPro" id="IPR014387">
    <property type="entry name" value="CDP_diag_ino_3_P_euk"/>
</dbReference>
<dbReference type="PROSITE" id="PS00379">
    <property type="entry name" value="CDP_ALCOHOL_P_TRANSF"/>
    <property type="match status" value="1"/>
</dbReference>
<accession>A0A075AC27</accession>
<dbReference type="RefSeq" id="XP_009162897.1">
    <property type="nucleotide sequence ID" value="XM_009164633.1"/>
</dbReference>
<evidence type="ECO:0000256" key="12">
    <source>
        <dbReference type="ARBA" id="ARBA00023098"/>
    </source>
</evidence>
<comment type="cofactor">
    <cofactor evidence="1">
        <name>Mn(2+)</name>
        <dbReference type="ChEBI" id="CHEBI:29035"/>
    </cofactor>
</comment>
<evidence type="ECO:0000256" key="1">
    <source>
        <dbReference type="ARBA" id="ARBA00001936"/>
    </source>
</evidence>
<keyword evidence="10" id="KW-0460">Magnesium</keyword>
<evidence type="ECO:0000256" key="4">
    <source>
        <dbReference type="ARBA" id="ARBA00010441"/>
    </source>
</evidence>
<evidence type="ECO:0000256" key="2">
    <source>
        <dbReference type="ARBA" id="ARBA00001946"/>
    </source>
</evidence>
<dbReference type="GO" id="GO:0006661">
    <property type="term" value="P:phosphatidylinositol biosynthetic process"/>
    <property type="evidence" value="ECO:0007669"/>
    <property type="project" value="TreeGrafter"/>
</dbReference>
<dbReference type="GO" id="GO:0005794">
    <property type="term" value="C:Golgi apparatus"/>
    <property type="evidence" value="ECO:0007669"/>
    <property type="project" value="TreeGrafter"/>
</dbReference>
<keyword evidence="6" id="KW-0444">Lipid biosynthesis</keyword>
<dbReference type="PANTHER" id="PTHR15362:SF4">
    <property type="entry name" value="CDP-DIACYLGLYCEROL--INOSITOL 3-PHOSPHATIDYLTRANSFERASE"/>
    <property type="match status" value="1"/>
</dbReference>
<evidence type="ECO:0000256" key="13">
    <source>
        <dbReference type="ARBA" id="ARBA00023136"/>
    </source>
</evidence>
<dbReference type="InterPro" id="IPR043130">
    <property type="entry name" value="CDP-OH_PTrfase_TM_dom"/>
</dbReference>
<dbReference type="EC" id="2.7.8.11" evidence="5"/>
<evidence type="ECO:0000313" key="19">
    <source>
        <dbReference type="Proteomes" id="UP000054324"/>
    </source>
</evidence>
<evidence type="ECO:0000256" key="5">
    <source>
        <dbReference type="ARBA" id="ARBA00013212"/>
    </source>
</evidence>
<keyword evidence="8 17" id="KW-0812">Transmembrane</keyword>
<dbReference type="GO" id="GO:0003881">
    <property type="term" value="F:CDP-diacylglycerol-inositol 3-phosphatidyltransferase activity"/>
    <property type="evidence" value="ECO:0007669"/>
    <property type="project" value="UniProtKB-EC"/>
</dbReference>
<evidence type="ECO:0000256" key="11">
    <source>
        <dbReference type="ARBA" id="ARBA00022989"/>
    </source>
</evidence>
<sequence length="235" mass="26824">MPNRHWIAASCYLLSAALDLIDGTIARLFNQSSKLGAILDTLADRCADMCLLSCLCTFYVDYMFVFMMIMLLDISSHWIHVHRYVDATPDIRTNQFFSYMADAGRSHKDIDPTCPYLLRLYYKNKMFLTVLSSSNETFFILLYLCHFTCGPKVAFGVHLFPLLAMITGPPTCLKIVINALQFWSAAKNCLWCPLVPASGYDNWTTDVFENRDQRPPVLECSQKAGHFGRSRKKTE</sequence>
<dbReference type="PANTHER" id="PTHR15362">
    <property type="entry name" value="PHOSPHATIDYLINOSITOL SYNTHASE"/>
    <property type="match status" value="1"/>
</dbReference>
<evidence type="ECO:0000256" key="7">
    <source>
        <dbReference type="ARBA" id="ARBA00022679"/>
    </source>
</evidence>
<feature type="non-terminal residue" evidence="18">
    <location>
        <position position="235"/>
    </location>
</feature>
<organism evidence="18 19">
    <name type="scientific">Opisthorchis viverrini</name>
    <name type="common">Southeast Asian liver fluke</name>
    <dbReference type="NCBI Taxonomy" id="6198"/>
    <lineage>
        <taxon>Eukaryota</taxon>
        <taxon>Metazoa</taxon>
        <taxon>Spiralia</taxon>
        <taxon>Lophotrochozoa</taxon>
        <taxon>Platyhelminthes</taxon>
        <taxon>Trematoda</taxon>
        <taxon>Digenea</taxon>
        <taxon>Opisthorchiida</taxon>
        <taxon>Opisthorchiata</taxon>
        <taxon>Opisthorchiidae</taxon>
        <taxon>Opisthorchis</taxon>
    </lineage>
</organism>
<evidence type="ECO:0000256" key="17">
    <source>
        <dbReference type="SAM" id="Phobius"/>
    </source>
</evidence>
<comment type="subcellular location">
    <subcellularLocation>
        <location evidence="3">Membrane</location>
        <topology evidence="3">Multi-pass membrane protein</topology>
    </subcellularLocation>
</comment>
<dbReference type="GO" id="GO:0046872">
    <property type="term" value="F:metal ion binding"/>
    <property type="evidence" value="ECO:0007669"/>
    <property type="project" value="UniProtKB-KW"/>
</dbReference>
<keyword evidence="7 16" id="KW-0808">Transferase</keyword>
<dbReference type="InterPro" id="IPR048254">
    <property type="entry name" value="CDP_ALCOHOL_P_TRANSF_CS"/>
</dbReference>
<dbReference type="OrthoDB" id="10251079at2759"/>
<dbReference type="InterPro" id="IPR000462">
    <property type="entry name" value="CDP-OH_P_trans"/>
</dbReference>
<dbReference type="STRING" id="6198.A0A075AC27"/>
<dbReference type="GO" id="GO:0016020">
    <property type="term" value="C:membrane"/>
    <property type="evidence" value="ECO:0007669"/>
    <property type="project" value="UniProtKB-SubCell"/>
</dbReference>
<keyword evidence="9" id="KW-0479">Metal-binding</keyword>
<dbReference type="CTD" id="20326792"/>
<dbReference type="Pfam" id="PF01066">
    <property type="entry name" value="CDP-OH_P_transf"/>
    <property type="match status" value="1"/>
</dbReference>
<evidence type="ECO:0000256" key="14">
    <source>
        <dbReference type="ARBA" id="ARBA00023209"/>
    </source>
</evidence>
<dbReference type="Proteomes" id="UP000054324">
    <property type="component" value="Unassembled WGS sequence"/>
</dbReference>
<dbReference type="EMBL" id="KL596625">
    <property type="protein sequence ID" value="KER33430.1"/>
    <property type="molecule type" value="Genomic_DNA"/>
</dbReference>
<reference evidence="18 19" key="1">
    <citation type="submission" date="2013-11" db="EMBL/GenBank/DDBJ databases">
        <title>Opisthorchis viverrini - life in the bile duct.</title>
        <authorList>
            <person name="Young N.D."/>
            <person name="Nagarajan N."/>
            <person name="Lin S.J."/>
            <person name="Korhonen P.K."/>
            <person name="Jex A.R."/>
            <person name="Hall R.S."/>
            <person name="Safavi-Hemami H."/>
            <person name="Kaewkong W."/>
            <person name="Bertrand D."/>
            <person name="Gao S."/>
            <person name="Seet Q."/>
            <person name="Wongkham S."/>
            <person name="Teh B.T."/>
            <person name="Wongkham C."/>
            <person name="Intapan P.M."/>
            <person name="Maleewong W."/>
            <person name="Yang X."/>
            <person name="Hu M."/>
            <person name="Wang Z."/>
            <person name="Hofmann A."/>
            <person name="Sternberg P.W."/>
            <person name="Tan P."/>
            <person name="Wang J."/>
            <person name="Gasser R.B."/>
        </authorList>
    </citation>
    <scope>NUCLEOTIDE SEQUENCE [LARGE SCALE GENOMIC DNA]</scope>
</reference>
<proteinExistence type="inferred from homology"/>
<dbReference type="KEGG" id="ovi:T265_12624"/>
<protein>
    <recommendedName>
        <fullName evidence="5">CDP-diacylglycerol--inositol 3-phosphatidyltransferase</fullName>
        <ecNumber evidence="5">2.7.8.11</ecNumber>
    </recommendedName>
</protein>
<comment type="cofactor">
    <cofactor evidence="2">
        <name>Mg(2+)</name>
        <dbReference type="ChEBI" id="CHEBI:18420"/>
    </cofactor>
</comment>
<dbReference type="PIRSF" id="PIRSF000848">
    <property type="entry name" value="CDP_diag_ino_3_P"/>
    <property type="match status" value="1"/>
</dbReference>
<keyword evidence="11 17" id="KW-1133">Transmembrane helix</keyword>
<feature type="transmembrane region" description="Helical" evidence="17">
    <location>
        <begin position="50"/>
        <end position="72"/>
    </location>
</feature>
<gene>
    <name evidence="18" type="ORF">T265_12624</name>
</gene>
<evidence type="ECO:0000256" key="16">
    <source>
        <dbReference type="RuleBase" id="RU003750"/>
    </source>
</evidence>
<name>A0A075AC27_OPIVI</name>
<dbReference type="AlphaFoldDB" id="A0A075AC27"/>
<evidence type="ECO:0000256" key="6">
    <source>
        <dbReference type="ARBA" id="ARBA00022516"/>
    </source>
</evidence>
<evidence type="ECO:0000256" key="15">
    <source>
        <dbReference type="ARBA" id="ARBA00023264"/>
    </source>
</evidence>
<comment type="similarity">
    <text evidence="4 16">Belongs to the CDP-alcohol phosphatidyltransferase class-I family.</text>
</comment>
<keyword evidence="14" id="KW-0594">Phospholipid biosynthesis</keyword>
<evidence type="ECO:0000256" key="9">
    <source>
        <dbReference type="ARBA" id="ARBA00022723"/>
    </source>
</evidence>